<dbReference type="InterPro" id="IPR005225">
    <property type="entry name" value="Small_GTP-bd"/>
</dbReference>
<keyword evidence="3 6" id="KW-0251">Elongation factor</keyword>
<dbReference type="InterPro" id="IPR020568">
    <property type="entry name" value="Ribosomal_Su5_D2-typ_SF"/>
</dbReference>
<dbReference type="NCBIfam" id="TIGR00484">
    <property type="entry name" value="EF-G"/>
    <property type="match status" value="1"/>
</dbReference>
<dbReference type="Pfam" id="PF03144">
    <property type="entry name" value="GTP_EFTU_D2"/>
    <property type="match status" value="1"/>
</dbReference>
<dbReference type="Pfam" id="PF00009">
    <property type="entry name" value="GTP_EFTU"/>
    <property type="match status" value="1"/>
</dbReference>
<feature type="binding site" evidence="6">
    <location>
        <begin position="81"/>
        <end position="85"/>
    </location>
    <ligand>
        <name>GTP</name>
        <dbReference type="ChEBI" id="CHEBI:37565"/>
    </ligand>
</feature>
<dbReference type="Pfam" id="PF00679">
    <property type="entry name" value="EFG_C"/>
    <property type="match status" value="1"/>
</dbReference>
<dbReference type="InterPro" id="IPR005517">
    <property type="entry name" value="Transl_elong_EFG/EF2_IV"/>
</dbReference>
<dbReference type="InterPro" id="IPR041095">
    <property type="entry name" value="EFG_II"/>
</dbReference>
<dbReference type="CDD" id="cd01886">
    <property type="entry name" value="EF-G"/>
    <property type="match status" value="1"/>
</dbReference>
<dbReference type="GO" id="GO:0003746">
    <property type="term" value="F:translation elongation factor activity"/>
    <property type="evidence" value="ECO:0007669"/>
    <property type="project" value="UniProtKB-UniRule"/>
</dbReference>
<dbReference type="Gene3D" id="2.40.30.10">
    <property type="entry name" value="Translation factors"/>
    <property type="match status" value="1"/>
</dbReference>
<dbReference type="PRINTS" id="PR00315">
    <property type="entry name" value="ELONGATNFCT"/>
</dbReference>
<feature type="binding site" evidence="6">
    <location>
        <begin position="135"/>
        <end position="138"/>
    </location>
    <ligand>
        <name>GTP</name>
        <dbReference type="ChEBI" id="CHEBI:37565"/>
    </ligand>
</feature>
<dbReference type="NCBIfam" id="NF009381">
    <property type="entry name" value="PRK12740.1-5"/>
    <property type="match status" value="1"/>
</dbReference>
<dbReference type="PANTHER" id="PTHR43261:SF1">
    <property type="entry name" value="RIBOSOME-RELEASING FACTOR 2, MITOCHONDRIAL"/>
    <property type="match status" value="1"/>
</dbReference>
<comment type="similarity">
    <text evidence="1 6">Belongs to the TRAFAC class translation factor GTPase superfamily. Classic translation factor GTPase family. EF-G/EF-2 subfamily.</text>
</comment>
<reference evidence="9" key="1">
    <citation type="submission" date="2019-08" db="EMBL/GenBank/DDBJ databases">
        <title>Genomic characterization of a novel candidate phylum (ARYD3) from a high temperature, high salinity tertiary oil reservoir in north central Oklahoma, USA.</title>
        <authorList>
            <person name="Youssef N.H."/>
            <person name="Yadav A."/>
            <person name="Elshahed M.S."/>
        </authorList>
    </citation>
    <scope>NUCLEOTIDE SEQUENCE [LARGE SCALE GENOMIC DNA]</scope>
    <source>
        <strain evidence="9">ARYD3</strain>
    </source>
</reference>
<dbReference type="InterPro" id="IPR031157">
    <property type="entry name" value="G_TR_CS"/>
</dbReference>
<evidence type="ECO:0000256" key="6">
    <source>
        <dbReference type="HAMAP-Rule" id="MF_00054"/>
    </source>
</evidence>
<dbReference type="FunFam" id="3.30.70.240:FF:000001">
    <property type="entry name" value="Elongation factor G"/>
    <property type="match status" value="1"/>
</dbReference>
<protein>
    <recommendedName>
        <fullName evidence="6 7">Elongation factor G</fullName>
        <shortName evidence="6">EF-G</shortName>
    </recommendedName>
</protein>
<dbReference type="GO" id="GO:0005525">
    <property type="term" value="F:GTP binding"/>
    <property type="evidence" value="ECO:0007669"/>
    <property type="project" value="UniProtKB-UniRule"/>
</dbReference>
<evidence type="ECO:0000259" key="8">
    <source>
        <dbReference type="PROSITE" id="PS51722"/>
    </source>
</evidence>
<evidence type="ECO:0000256" key="2">
    <source>
        <dbReference type="ARBA" id="ARBA00022741"/>
    </source>
</evidence>
<dbReference type="Gene3D" id="3.40.50.300">
    <property type="entry name" value="P-loop containing nucleotide triphosphate hydrolases"/>
    <property type="match status" value="1"/>
</dbReference>
<evidence type="ECO:0000256" key="5">
    <source>
        <dbReference type="ARBA" id="ARBA00023134"/>
    </source>
</evidence>
<dbReference type="FunFam" id="3.30.230.10:FF:000003">
    <property type="entry name" value="Elongation factor G"/>
    <property type="match status" value="1"/>
</dbReference>
<dbReference type="InterPro" id="IPR009022">
    <property type="entry name" value="EFG_III"/>
</dbReference>
<proteinExistence type="inferred from homology"/>
<dbReference type="NCBIfam" id="NF009891">
    <property type="entry name" value="PRK13351.1-1"/>
    <property type="match status" value="1"/>
</dbReference>
<keyword evidence="4 6" id="KW-0648">Protein biosynthesis</keyword>
<dbReference type="SUPFAM" id="SSF50447">
    <property type="entry name" value="Translation proteins"/>
    <property type="match status" value="1"/>
</dbReference>
<dbReference type="GO" id="GO:0003924">
    <property type="term" value="F:GTPase activity"/>
    <property type="evidence" value="ECO:0007669"/>
    <property type="project" value="InterPro"/>
</dbReference>
<keyword evidence="6" id="KW-0963">Cytoplasm</keyword>
<evidence type="ECO:0000256" key="4">
    <source>
        <dbReference type="ARBA" id="ARBA00022917"/>
    </source>
</evidence>
<dbReference type="CDD" id="cd04088">
    <property type="entry name" value="EFG_mtEFG_II"/>
    <property type="match status" value="1"/>
</dbReference>
<evidence type="ECO:0000313" key="9">
    <source>
        <dbReference type="EMBL" id="TYB30811.1"/>
    </source>
</evidence>
<keyword evidence="2 6" id="KW-0547">Nucleotide-binding</keyword>
<dbReference type="Gene3D" id="3.30.230.10">
    <property type="match status" value="1"/>
</dbReference>
<sequence>MSRKVNLKNQRNIGIMAHIDAGKTTTTERILYYTGITHKIGEVHDGNAEMDWMDQEKERGITITSASTTCFWKEHRISIIDTPGHVDFTVEVERSLRVLDGAIGVFCAVNGVQSQSETVWRQADKYSVPRLAFINKMDRVGANYFKVLGEIKEKLGANAIPMQYPIGKEDDFEGIIDLVENEAYRWNGEQLGAKYEIEEIPEDIKEEVEKTRREMIEGIVEHDEKLFEQYLENSKISTEKLKKKIRELTIDNKIVPVLCGSAFKNKGVQPLLDAVVDYLPSPVEVPPVEGKNPNTGEWEKRRADDNEPFAALAFKVNVDKYVGKLVYARVYSGSLEKGSYVLNVNKEQKERVGRIVQMHADKRQERDELFAGDIAAFLGMKDVTTGDTISDLDNPILLETMEFPEPVISVAVEPKTKAEEEKLSNAIQKLSDEDPTFQKRIDEETGQTIISGMGELHLEILVDRMKREFNVEANIGEPQVSYRETISRKVEVEGKHIKQSGGRGQYGHCVIQIEPLPRGMGFEFEEKIKGGVIPREYIPSVEKGIKNSMDSGILAGYPIVDIKVTLLDGSFHEVDSSEMAFSAAGAKAFRKGLRKAKPTLLEPIMDVEILTPKEYMGDVIGDINGRRGSVKSMEPKENIQIIKAEVPLSEMFGYATALRTVTQGRANYSMEFSYYDEVPESKSEELIGE</sequence>
<dbReference type="NCBIfam" id="TIGR00231">
    <property type="entry name" value="small_GTP"/>
    <property type="match status" value="1"/>
</dbReference>
<dbReference type="Pfam" id="PF14492">
    <property type="entry name" value="EFG_III"/>
    <property type="match status" value="1"/>
</dbReference>
<dbReference type="HAMAP" id="MF_00054_B">
    <property type="entry name" value="EF_G_EF_2_B"/>
    <property type="match status" value="1"/>
</dbReference>
<dbReference type="Gene3D" id="3.30.70.870">
    <property type="entry name" value="Elongation Factor G (Translational Gtpase), domain 3"/>
    <property type="match status" value="1"/>
</dbReference>
<dbReference type="PANTHER" id="PTHR43261">
    <property type="entry name" value="TRANSLATION ELONGATION FACTOR G-RELATED"/>
    <property type="match status" value="1"/>
</dbReference>
<dbReference type="InterPro" id="IPR009000">
    <property type="entry name" value="Transl_B-barrel_sf"/>
</dbReference>
<dbReference type="Gene3D" id="3.30.70.240">
    <property type="match status" value="1"/>
</dbReference>
<dbReference type="GO" id="GO:0005737">
    <property type="term" value="C:cytoplasm"/>
    <property type="evidence" value="ECO:0007669"/>
    <property type="project" value="UniProtKB-SubCell"/>
</dbReference>
<dbReference type="SUPFAM" id="SSF54211">
    <property type="entry name" value="Ribosomal protein S5 domain 2-like"/>
    <property type="match status" value="1"/>
</dbReference>
<dbReference type="Proteomes" id="UP000324143">
    <property type="component" value="Unassembled WGS sequence"/>
</dbReference>
<dbReference type="SUPFAM" id="SSF54980">
    <property type="entry name" value="EF-G C-terminal domain-like"/>
    <property type="match status" value="2"/>
</dbReference>
<dbReference type="CDD" id="cd16262">
    <property type="entry name" value="EFG_III"/>
    <property type="match status" value="1"/>
</dbReference>
<evidence type="ECO:0000256" key="7">
    <source>
        <dbReference type="NCBIfam" id="TIGR00484"/>
    </source>
</evidence>
<dbReference type="InterPro" id="IPR000640">
    <property type="entry name" value="EFG_V-like"/>
</dbReference>
<dbReference type="SMART" id="SM00889">
    <property type="entry name" value="EFG_IV"/>
    <property type="match status" value="1"/>
</dbReference>
<name>A0A5D0MH38_9BACT</name>
<dbReference type="SMART" id="SM00838">
    <property type="entry name" value="EFG_C"/>
    <property type="match status" value="1"/>
</dbReference>
<dbReference type="FunFam" id="3.30.70.870:FF:000001">
    <property type="entry name" value="Elongation factor G"/>
    <property type="match status" value="1"/>
</dbReference>
<comment type="function">
    <text evidence="6">Catalyzes the GTP-dependent ribosomal translocation step during translation elongation. During this step, the ribosome changes from the pre-translocational (PRE) to the post-translocational (POST) state as the newly formed A-site-bound peptidyl-tRNA and P-site-bound deacylated tRNA move to the P and E sites, respectively. Catalyzes the coordinated movement of the two tRNA molecules, the mRNA and conformational changes in the ribosome.</text>
</comment>
<dbReference type="CDD" id="cd01434">
    <property type="entry name" value="EFG_mtEFG1_IV"/>
    <property type="match status" value="1"/>
</dbReference>
<accession>A0A5D0MH38</accession>
<comment type="subcellular location">
    <subcellularLocation>
        <location evidence="6">Cytoplasm</location>
    </subcellularLocation>
</comment>
<dbReference type="EMBL" id="VSIX01000071">
    <property type="protein sequence ID" value="TYB30811.1"/>
    <property type="molecule type" value="Genomic_DNA"/>
</dbReference>
<dbReference type="InterPro" id="IPR035647">
    <property type="entry name" value="EFG_III/V"/>
</dbReference>
<dbReference type="InterPro" id="IPR004161">
    <property type="entry name" value="EFTu-like_2"/>
</dbReference>
<dbReference type="FunFam" id="3.40.50.300:FF:000029">
    <property type="entry name" value="Elongation factor G"/>
    <property type="match status" value="1"/>
</dbReference>
<dbReference type="InterPro" id="IPR027417">
    <property type="entry name" value="P-loop_NTPase"/>
</dbReference>
<dbReference type="AlphaFoldDB" id="A0A5D0MH38"/>
<dbReference type="PROSITE" id="PS00301">
    <property type="entry name" value="G_TR_1"/>
    <property type="match status" value="1"/>
</dbReference>
<evidence type="ECO:0000256" key="3">
    <source>
        <dbReference type="ARBA" id="ARBA00022768"/>
    </source>
</evidence>
<dbReference type="SUPFAM" id="SSF52540">
    <property type="entry name" value="P-loop containing nucleoside triphosphate hydrolases"/>
    <property type="match status" value="1"/>
</dbReference>
<gene>
    <name evidence="6 9" type="primary">fusA</name>
    <name evidence="9" type="ORF">FXF47_07340</name>
</gene>
<dbReference type="InterPro" id="IPR035649">
    <property type="entry name" value="EFG_V"/>
</dbReference>
<organism evidence="9 10">
    <name type="scientific">Candidatus Mcinerneyibacterium aminivorans</name>
    <dbReference type="NCBI Taxonomy" id="2703815"/>
    <lineage>
        <taxon>Bacteria</taxon>
        <taxon>Candidatus Macinerneyibacteriota</taxon>
        <taxon>Candidatus Mcinerneyibacteria</taxon>
        <taxon>Candidatus Mcinerneyibacteriales</taxon>
        <taxon>Candidatus Mcinerneyibacteriaceae</taxon>
        <taxon>Candidatus Mcinerneyibacterium</taxon>
    </lineage>
</organism>
<comment type="caution">
    <text evidence="9">The sequence shown here is derived from an EMBL/GenBank/DDBJ whole genome shotgun (WGS) entry which is preliminary data.</text>
</comment>
<dbReference type="InterPro" id="IPR000795">
    <property type="entry name" value="T_Tr_GTP-bd_dom"/>
</dbReference>
<dbReference type="PROSITE" id="PS51722">
    <property type="entry name" value="G_TR_2"/>
    <property type="match status" value="1"/>
</dbReference>
<dbReference type="CDD" id="cd03713">
    <property type="entry name" value="EFG_mtEFG_C"/>
    <property type="match status" value="1"/>
</dbReference>
<feature type="binding site" evidence="6">
    <location>
        <begin position="17"/>
        <end position="24"/>
    </location>
    <ligand>
        <name>GTP</name>
        <dbReference type="ChEBI" id="CHEBI:37565"/>
    </ligand>
</feature>
<feature type="domain" description="Tr-type G" evidence="8">
    <location>
        <begin position="8"/>
        <end position="283"/>
    </location>
</feature>
<evidence type="ECO:0000313" key="10">
    <source>
        <dbReference type="Proteomes" id="UP000324143"/>
    </source>
</evidence>
<keyword evidence="10" id="KW-1185">Reference proteome</keyword>
<keyword evidence="5 6" id="KW-0342">GTP-binding</keyword>
<dbReference type="InterPro" id="IPR014721">
    <property type="entry name" value="Ribsml_uS5_D2-typ_fold_subgr"/>
</dbReference>
<evidence type="ECO:0000256" key="1">
    <source>
        <dbReference type="ARBA" id="ARBA00005870"/>
    </source>
</evidence>
<dbReference type="Pfam" id="PF03764">
    <property type="entry name" value="EFG_IV"/>
    <property type="match status" value="1"/>
</dbReference>
<dbReference type="NCBIfam" id="NF009379">
    <property type="entry name" value="PRK12740.1-3"/>
    <property type="match status" value="1"/>
</dbReference>
<dbReference type="InterPro" id="IPR004540">
    <property type="entry name" value="Transl_elong_EFG/EF2"/>
</dbReference>
<dbReference type="InterPro" id="IPR047872">
    <property type="entry name" value="EFG_IV"/>
</dbReference>
<dbReference type="GO" id="GO:0032790">
    <property type="term" value="P:ribosome disassembly"/>
    <property type="evidence" value="ECO:0007669"/>
    <property type="project" value="TreeGrafter"/>
</dbReference>
<dbReference type="FunFam" id="2.40.30.10:FF:000006">
    <property type="entry name" value="Elongation factor G"/>
    <property type="match status" value="1"/>
</dbReference>